<dbReference type="Proteomes" id="UP000193240">
    <property type="component" value="Unassembled WGS sequence"/>
</dbReference>
<protein>
    <submittedName>
        <fullName evidence="2">Uncharacterized protein</fullName>
    </submittedName>
</protein>
<feature type="compositionally biased region" description="Polar residues" evidence="1">
    <location>
        <begin position="107"/>
        <end position="116"/>
    </location>
</feature>
<dbReference type="InParanoid" id="A0A1Y2LYY0"/>
<name>A0A1Y2LYY0_EPING</name>
<sequence length="243" mass="27517">MDKETPQKFSCSKGAGEASNPHPPQHRLNLPHPPPPVCSPSSSHSQTSSHDQAPTTPDQTTLNYTPATSDSRTGNTQAAPSTALSFLPDMFSSWLQPTPPNNSTPTMSRRPNNPRYSSFILPTPAGENIATREYYHPLSTDEYDYDMDFPSAPQSPKRAAVQPAERVERSPSPTPSEILLQSELQDLPVLSAVNEKMRREGRTEAERKVRLVRLREKLEERRLREKLEERREREREEAHKRSR</sequence>
<feature type="region of interest" description="Disordered" evidence="1">
    <location>
        <begin position="223"/>
        <end position="243"/>
    </location>
</feature>
<feature type="compositionally biased region" description="Polar residues" evidence="1">
    <location>
        <begin position="51"/>
        <end position="84"/>
    </location>
</feature>
<reference evidence="2 3" key="1">
    <citation type="journal article" date="2017" name="Genome Announc.">
        <title>Genome sequence of the saprophytic ascomycete Epicoccum nigrum ICMP 19927 strain isolated from New Zealand.</title>
        <authorList>
            <person name="Fokin M."/>
            <person name="Fleetwood D."/>
            <person name="Weir B.S."/>
            <person name="Villas-Boas S.G."/>
        </authorList>
    </citation>
    <scope>NUCLEOTIDE SEQUENCE [LARGE SCALE GENOMIC DNA]</scope>
    <source>
        <strain evidence="2 3">ICMP 19927</strain>
    </source>
</reference>
<evidence type="ECO:0000313" key="2">
    <source>
        <dbReference type="EMBL" id="OSS49106.1"/>
    </source>
</evidence>
<dbReference type="AlphaFoldDB" id="A0A1Y2LYY0"/>
<feature type="region of interest" description="Disordered" evidence="1">
    <location>
        <begin position="1"/>
        <end position="124"/>
    </location>
</feature>
<keyword evidence="3" id="KW-1185">Reference proteome</keyword>
<evidence type="ECO:0000256" key="1">
    <source>
        <dbReference type="SAM" id="MobiDB-lite"/>
    </source>
</evidence>
<dbReference type="EMBL" id="KZ107844">
    <property type="protein sequence ID" value="OSS49106.1"/>
    <property type="molecule type" value="Genomic_DNA"/>
</dbReference>
<organism evidence="2 3">
    <name type="scientific">Epicoccum nigrum</name>
    <name type="common">Soil fungus</name>
    <name type="synonym">Epicoccum purpurascens</name>
    <dbReference type="NCBI Taxonomy" id="105696"/>
    <lineage>
        <taxon>Eukaryota</taxon>
        <taxon>Fungi</taxon>
        <taxon>Dikarya</taxon>
        <taxon>Ascomycota</taxon>
        <taxon>Pezizomycotina</taxon>
        <taxon>Dothideomycetes</taxon>
        <taxon>Pleosporomycetidae</taxon>
        <taxon>Pleosporales</taxon>
        <taxon>Pleosporineae</taxon>
        <taxon>Didymellaceae</taxon>
        <taxon>Epicoccum</taxon>
    </lineage>
</organism>
<evidence type="ECO:0000313" key="3">
    <source>
        <dbReference type="Proteomes" id="UP000193240"/>
    </source>
</evidence>
<feature type="region of interest" description="Disordered" evidence="1">
    <location>
        <begin position="145"/>
        <end position="178"/>
    </location>
</feature>
<gene>
    <name evidence="2" type="ORF">B5807_05424</name>
</gene>
<proteinExistence type="predicted"/>
<accession>A0A1Y2LYY0</accession>
<feature type="compositionally biased region" description="Low complexity" evidence="1">
    <location>
        <begin position="39"/>
        <end position="50"/>
    </location>
</feature>